<dbReference type="Pfam" id="PF13399">
    <property type="entry name" value="LytR_C"/>
    <property type="match status" value="1"/>
</dbReference>
<name>A0A4S8PDU5_9ACTN</name>
<dbReference type="EMBL" id="STGX01000007">
    <property type="protein sequence ID" value="THV28573.1"/>
    <property type="molecule type" value="Genomic_DNA"/>
</dbReference>
<dbReference type="InterPro" id="IPR027381">
    <property type="entry name" value="LytR/CpsA/Psr_C"/>
</dbReference>
<accession>A0A4S8PDU5</accession>
<keyword evidence="3" id="KW-1185">Reference proteome</keyword>
<dbReference type="Gene3D" id="3.30.70.2390">
    <property type="match status" value="1"/>
</dbReference>
<evidence type="ECO:0000313" key="2">
    <source>
        <dbReference type="EMBL" id="THV28573.1"/>
    </source>
</evidence>
<evidence type="ECO:0000313" key="3">
    <source>
        <dbReference type="Proteomes" id="UP000305792"/>
    </source>
</evidence>
<gene>
    <name evidence="2" type="ORF">E9998_10610</name>
</gene>
<comment type="caution">
    <text evidence="2">The sequence shown here is derived from an EMBL/GenBank/DDBJ whole genome shotgun (WGS) entry which is preliminary data.</text>
</comment>
<feature type="domain" description="LytR/CpsA/Psr regulator C-terminal" evidence="1">
    <location>
        <begin position="127"/>
        <end position="211"/>
    </location>
</feature>
<reference evidence="2 3" key="1">
    <citation type="journal article" date="2018" name="Int. J. Syst. Evol. Microbiol.">
        <title>Glycomyces paridis sp. nov., isolated from the medicinal plant Paris polyphylla.</title>
        <authorList>
            <person name="Fang X.M."/>
            <person name="Bai J.L."/>
            <person name="Su J."/>
            <person name="Zhao L.L."/>
            <person name="Liu H.Y."/>
            <person name="Ma B.P."/>
            <person name="Zhang Y.Q."/>
            <person name="Yu L.Y."/>
        </authorList>
    </citation>
    <scope>NUCLEOTIDE SEQUENCE [LARGE SCALE GENOMIC DNA]</scope>
    <source>
        <strain evidence="2 3">CPCC 204357</strain>
    </source>
</reference>
<protein>
    <submittedName>
        <fullName evidence="2">LytR family transcriptional regulator</fullName>
    </submittedName>
</protein>
<dbReference type="Proteomes" id="UP000305792">
    <property type="component" value="Unassembled WGS sequence"/>
</dbReference>
<proteinExistence type="predicted"/>
<dbReference type="AlphaFoldDB" id="A0A4S8PDU5"/>
<sequence length="240" mass="25727">MQSIPIHDPPGFFIPIVARNTSIAQVSAVRPLAHEAARRTIAFGWQRLRDVGSSKGQTSVCAFWRLGEAAVRIARIRALTVLGVLALVAGLATYWAIQNDSQVSASSSCEPGAIEIKTAPIPKPEEIEVVVLNGTDRSGLADQAAAQLEDRGFVVVETGDAEEAYDGTALVFFGPDQYAAGIHTHAYFYQGHQSFDLDWDKPITIILGDDFAEVRSASDARQSFAQGGIGQLPKGTCTVE</sequence>
<evidence type="ECO:0000259" key="1">
    <source>
        <dbReference type="Pfam" id="PF13399"/>
    </source>
</evidence>
<organism evidence="2 3">
    <name type="scientific">Glycomyces paridis</name>
    <dbReference type="NCBI Taxonomy" id="2126555"/>
    <lineage>
        <taxon>Bacteria</taxon>
        <taxon>Bacillati</taxon>
        <taxon>Actinomycetota</taxon>
        <taxon>Actinomycetes</taxon>
        <taxon>Glycomycetales</taxon>
        <taxon>Glycomycetaceae</taxon>
        <taxon>Glycomyces</taxon>
    </lineage>
</organism>